<evidence type="ECO:0000256" key="8">
    <source>
        <dbReference type="SAM" id="MobiDB-lite"/>
    </source>
</evidence>
<keyword evidence="3" id="KW-0813">Transport</keyword>
<reference evidence="11 12" key="1">
    <citation type="submission" date="2022-03" db="EMBL/GenBank/DDBJ databases">
        <title>Pseudonocardia alaer sp. nov., a novel actinomycete isolated from reed forest soil.</title>
        <authorList>
            <person name="Wang L."/>
        </authorList>
    </citation>
    <scope>NUCLEOTIDE SEQUENCE [LARGE SCALE GENOMIC DNA]</scope>
    <source>
        <strain evidence="11 12">Y-16303</strain>
    </source>
</reference>
<keyword evidence="12" id="KW-1185">Reference proteome</keyword>
<evidence type="ECO:0000256" key="9">
    <source>
        <dbReference type="SAM" id="Phobius"/>
    </source>
</evidence>
<dbReference type="Pfam" id="PF07690">
    <property type="entry name" value="MFS_1"/>
    <property type="match status" value="1"/>
</dbReference>
<feature type="region of interest" description="Disordered" evidence="8">
    <location>
        <begin position="1"/>
        <end position="21"/>
    </location>
</feature>
<organism evidence="11 12">
    <name type="scientific">Pseudonocardia alaniniphila</name>
    <dbReference type="NCBI Taxonomy" id="75291"/>
    <lineage>
        <taxon>Bacteria</taxon>
        <taxon>Bacillati</taxon>
        <taxon>Actinomycetota</taxon>
        <taxon>Actinomycetes</taxon>
        <taxon>Pseudonocardiales</taxon>
        <taxon>Pseudonocardiaceae</taxon>
        <taxon>Pseudonocardia</taxon>
    </lineage>
</organism>
<dbReference type="SUPFAM" id="SSF103473">
    <property type="entry name" value="MFS general substrate transporter"/>
    <property type="match status" value="1"/>
</dbReference>
<comment type="caution">
    <text evidence="11">The sequence shown here is derived from an EMBL/GenBank/DDBJ whole genome shotgun (WGS) entry which is preliminary data.</text>
</comment>
<dbReference type="NCBIfam" id="TIGR00711">
    <property type="entry name" value="efflux_EmrB"/>
    <property type="match status" value="1"/>
</dbReference>
<dbReference type="PANTHER" id="PTHR42718:SF9">
    <property type="entry name" value="MAJOR FACILITATOR SUPERFAMILY MULTIDRUG TRANSPORTER MFSC"/>
    <property type="match status" value="1"/>
</dbReference>
<gene>
    <name evidence="11" type="ORF">MMF94_30310</name>
</gene>
<comment type="subcellular location">
    <subcellularLocation>
        <location evidence="1">Cell membrane</location>
        <topology evidence="1">Multi-pass membrane protein</topology>
    </subcellularLocation>
</comment>
<feature type="domain" description="Major facilitator superfamily (MFS) profile" evidence="10">
    <location>
        <begin position="28"/>
        <end position="483"/>
    </location>
</feature>
<keyword evidence="4" id="KW-1003">Cell membrane</keyword>
<feature type="transmembrane region" description="Helical" evidence="9">
    <location>
        <begin position="245"/>
        <end position="266"/>
    </location>
</feature>
<sequence length="494" mass="51245">MTNPSDVLDPSASTPDRPDRLSPRDRTVIAVLLVSTFVVILNETIMSVALPVLLTDLQVEASVGQWLTAGFLLTMSVVIPVTGFLIRRVPTRLLYGVAMSLFSAGTLIAALAPGFAVLMVARVVQAGGTAIMLPLLMTTVMTLVPPARRGALMGNISIVISVAPAIGPTVSGLVLGVLGWRFMFWLVLPIALVVLVLGLQRISDVGERSNTPIDVGSVVLSVLGFGGLVYGLSTIGESATGVSPSVWVSFAVGVVGLALFVARQIVLQRTDRALLDLRTFRARTFTVATVMTMLMMSTLFGAIILLPIYMQSVLMLTPLATGLLLLPGGLLMGLLGPVVGRLYDRFGARALLVPGTVATSAALWFTTLFGIGTPVVLVLGFHLLLSLGLALSFTPLFTAGLGAVEPRLYSYGSAIVGTTQQLAGAAGVALLVSVLSVRSADLAAEGASVIEQTAGGVHTAFVVAAVLSVIAIAGSFFFGRKPAVGGTTVQAAMH</sequence>
<dbReference type="Gene3D" id="1.20.1250.20">
    <property type="entry name" value="MFS general substrate transporter like domains"/>
    <property type="match status" value="1"/>
</dbReference>
<feature type="transmembrane region" description="Helical" evidence="9">
    <location>
        <begin position="351"/>
        <end position="371"/>
    </location>
</feature>
<feature type="transmembrane region" description="Helical" evidence="9">
    <location>
        <begin position="27"/>
        <end position="54"/>
    </location>
</feature>
<feature type="transmembrane region" description="Helical" evidence="9">
    <location>
        <begin position="316"/>
        <end position="339"/>
    </location>
</feature>
<dbReference type="RefSeq" id="WP_241040767.1">
    <property type="nucleotide sequence ID" value="NZ_BAAAJF010000032.1"/>
</dbReference>
<feature type="transmembrane region" description="Helical" evidence="9">
    <location>
        <begin position="182"/>
        <end position="199"/>
    </location>
</feature>
<feature type="transmembrane region" description="Helical" evidence="9">
    <location>
        <begin position="93"/>
        <end position="117"/>
    </location>
</feature>
<feature type="transmembrane region" description="Helical" evidence="9">
    <location>
        <begin position="156"/>
        <end position="176"/>
    </location>
</feature>
<evidence type="ECO:0000256" key="6">
    <source>
        <dbReference type="ARBA" id="ARBA00022989"/>
    </source>
</evidence>
<keyword evidence="5 9" id="KW-0812">Transmembrane</keyword>
<dbReference type="Gene3D" id="1.20.1720.10">
    <property type="entry name" value="Multidrug resistance protein D"/>
    <property type="match status" value="1"/>
</dbReference>
<evidence type="ECO:0000256" key="3">
    <source>
        <dbReference type="ARBA" id="ARBA00022448"/>
    </source>
</evidence>
<feature type="transmembrane region" description="Helical" evidence="9">
    <location>
        <begin position="66"/>
        <end position="86"/>
    </location>
</feature>
<evidence type="ECO:0000256" key="5">
    <source>
        <dbReference type="ARBA" id="ARBA00022692"/>
    </source>
</evidence>
<dbReference type="Proteomes" id="UP001299970">
    <property type="component" value="Unassembled WGS sequence"/>
</dbReference>
<dbReference type="InterPro" id="IPR004638">
    <property type="entry name" value="EmrB-like"/>
</dbReference>
<feature type="transmembrane region" description="Helical" evidence="9">
    <location>
        <begin position="377"/>
        <end position="402"/>
    </location>
</feature>
<name>A0ABS9TNB1_9PSEU</name>
<feature type="transmembrane region" description="Helical" evidence="9">
    <location>
        <begin position="457"/>
        <end position="478"/>
    </location>
</feature>
<accession>A0ABS9TNB1</accession>
<dbReference type="PANTHER" id="PTHR42718">
    <property type="entry name" value="MAJOR FACILITATOR SUPERFAMILY MULTIDRUG TRANSPORTER MFSC"/>
    <property type="match status" value="1"/>
</dbReference>
<evidence type="ECO:0000256" key="7">
    <source>
        <dbReference type="ARBA" id="ARBA00023136"/>
    </source>
</evidence>
<dbReference type="PROSITE" id="PS50850">
    <property type="entry name" value="MFS"/>
    <property type="match status" value="1"/>
</dbReference>
<evidence type="ECO:0000259" key="10">
    <source>
        <dbReference type="PROSITE" id="PS50850"/>
    </source>
</evidence>
<dbReference type="PRINTS" id="PR01036">
    <property type="entry name" value="TCRTETB"/>
</dbReference>
<keyword evidence="7 9" id="KW-0472">Membrane</keyword>
<protein>
    <submittedName>
        <fullName evidence="11">DHA2 family efflux MFS transporter permease subunit</fullName>
    </submittedName>
</protein>
<evidence type="ECO:0000256" key="2">
    <source>
        <dbReference type="ARBA" id="ARBA00008537"/>
    </source>
</evidence>
<dbReference type="InterPro" id="IPR011701">
    <property type="entry name" value="MFS"/>
</dbReference>
<evidence type="ECO:0000256" key="4">
    <source>
        <dbReference type="ARBA" id="ARBA00022475"/>
    </source>
</evidence>
<evidence type="ECO:0000313" key="12">
    <source>
        <dbReference type="Proteomes" id="UP001299970"/>
    </source>
</evidence>
<proteinExistence type="inferred from homology"/>
<dbReference type="InterPro" id="IPR020846">
    <property type="entry name" value="MFS_dom"/>
</dbReference>
<evidence type="ECO:0000256" key="1">
    <source>
        <dbReference type="ARBA" id="ARBA00004651"/>
    </source>
</evidence>
<feature type="transmembrane region" description="Helical" evidence="9">
    <location>
        <begin position="211"/>
        <end position="233"/>
    </location>
</feature>
<feature type="transmembrane region" description="Helical" evidence="9">
    <location>
        <begin position="287"/>
        <end position="310"/>
    </location>
</feature>
<dbReference type="InterPro" id="IPR036259">
    <property type="entry name" value="MFS_trans_sf"/>
</dbReference>
<keyword evidence="6 9" id="KW-1133">Transmembrane helix</keyword>
<comment type="similarity">
    <text evidence="2">Belongs to the major facilitator superfamily. EmrB family.</text>
</comment>
<dbReference type="EMBL" id="JAKXMK010000029">
    <property type="protein sequence ID" value="MCH6170014.1"/>
    <property type="molecule type" value="Genomic_DNA"/>
</dbReference>
<feature type="transmembrane region" description="Helical" evidence="9">
    <location>
        <begin position="123"/>
        <end position="144"/>
    </location>
</feature>
<feature type="transmembrane region" description="Helical" evidence="9">
    <location>
        <begin position="414"/>
        <end position="437"/>
    </location>
</feature>
<evidence type="ECO:0000313" key="11">
    <source>
        <dbReference type="EMBL" id="MCH6170014.1"/>
    </source>
</evidence>